<sequence length="72" mass="7639">MLCVPPPRGRGICFIRTSRPETAIIYSSDEHFQVGKAKVVRQSESDSALVIGAGITLHNALEAADSLAAEGE</sequence>
<evidence type="ECO:0000256" key="2">
    <source>
        <dbReference type="ARBA" id="ARBA00023052"/>
    </source>
</evidence>
<dbReference type="GO" id="GO:0030976">
    <property type="term" value="F:thiamine pyrophosphate binding"/>
    <property type="evidence" value="ECO:0007669"/>
    <property type="project" value="TreeGrafter"/>
</dbReference>
<dbReference type="OrthoDB" id="10267175at2759"/>
<dbReference type="EMBL" id="BEZZ01183810">
    <property type="protein sequence ID" value="GCC46214.1"/>
    <property type="molecule type" value="Genomic_DNA"/>
</dbReference>
<keyword evidence="1" id="KW-0808">Transferase</keyword>
<evidence type="ECO:0000256" key="1">
    <source>
        <dbReference type="ARBA" id="ARBA00022679"/>
    </source>
</evidence>
<dbReference type="SUPFAM" id="SSF52922">
    <property type="entry name" value="TK C-terminal domain-like"/>
    <property type="match status" value="1"/>
</dbReference>
<dbReference type="AlphaFoldDB" id="A0A401TU93"/>
<accession>A0A401TU93</accession>
<dbReference type="PANTHER" id="PTHR43195">
    <property type="entry name" value="TRANSKETOLASE"/>
    <property type="match status" value="1"/>
</dbReference>
<dbReference type="InterPro" id="IPR051424">
    <property type="entry name" value="Transketolase-like"/>
</dbReference>
<evidence type="ECO:0008006" key="5">
    <source>
        <dbReference type="Google" id="ProtNLM"/>
    </source>
</evidence>
<dbReference type="GO" id="GO:0004802">
    <property type="term" value="F:transketolase activity"/>
    <property type="evidence" value="ECO:0007669"/>
    <property type="project" value="TreeGrafter"/>
</dbReference>
<dbReference type="PANTHER" id="PTHR43195:SF1">
    <property type="entry name" value="FI06132P-RELATED"/>
    <property type="match status" value="1"/>
</dbReference>
<dbReference type="STRING" id="137246.A0A401TU93"/>
<dbReference type="Proteomes" id="UP000287033">
    <property type="component" value="Unassembled WGS sequence"/>
</dbReference>
<dbReference type="Gene3D" id="3.40.50.920">
    <property type="match status" value="1"/>
</dbReference>
<protein>
    <recommendedName>
        <fullName evidence="5">Transketolase C-terminal domain-containing protein</fullName>
    </recommendedName>
</protein>
<gene>
    <name evidence="3" type="ORF">chiPu_0030458</name>
</gene>
<comment type="caution">
    <text evidence="3">The sequence shown here is derived from an EMBL/GenBank/DDBJ whole genome shotgun (WGS) entry which is preliminary data.</text>
</comment>
<organism evidence="3 4">
    <name type="scientific">Chiloscyllium punctatum</name>
    <name type="common">Brownbanded bambooshark</name>
    <name type="synonym">Hemiscyllium punctatum</name>
    <dbReference type="NCBI Taxonomy" id="137246"/>
    <lineage>
        <taxon>Eukaryota</taxon>
        <taxon>Metazoa</taxon>
        <taxon>Chordata</taxon>
        <taxon>Craniata</taxon>
        <taxon>Vertebrata</taxon>
        <taxon>Chondrichthyes</taxon>
        <taxon>Elasmobranchii</taxon>
        <taxon>Galeomorphii</taxon>
        <taxon>Galeoidea</taxon>
        <taxon>Orectolobiformes</taxon>
        <taxon>Hemiscylliidae</taxon>
        <taxon>Chiloscyllium</taxon>
    </lineage>
</organism>
<evidence type="ECO:0000313" key="4">
    <source>
        <dbReference type="Proteomes" id="UP000287033"/>
    </source>
</evidence>
<reference evidence="3 4" key="1">
    <citation type="journal article" date="2018" name="Nat. Ecol. Evol.">
        <title>Shark genomes provide insights into elasmobranch evolution and the origin of vertebrates.</title>
        <authorList>
            <person name="Hara Y"/>
            <person name="Yamaguchi K"/>
            <person name="Onimaru K"/>
            <person name="Kadota M"/>
            <person name="Koyanagi M"/>
            <person name="Keeley SD"/>
            <person name="Tatsumi K"/>
            <person name="Tanaka K"/>
            <person name="Motone F"/>
            <person name="Kageyama Y"/>
            <person name="Nozu R"/>
            <person name="Adachi N"/>
            <person name="Nishimura O"/>
            <person name="Nakagawa R"/>
            <person name="Tanegashima C"/>
            <person name="Kiyatake I"/>
            <person name="Matsumoto R"/>
            <person name="Murakumo K"/>
            <person name="Nishida K"/>
            <person name="Terakita A"/>
            <person name="Kuratani S"/>
            <person name="Sato K"/>
            <person name="Hyodo S Kuraku.S."/>
        </authorList>
    </citation>
    <scope>NUCLEOTIDE SEQUENCE [LARGE SCALE GENOMIC DNA]</scope>
</reference>
<keyword evidence="4" id="KW-1185">Reference proteome</keyword>
<name>A0A401TU93_CHIPU</name>
<proteinExistence type="predicted"/>
<dbReference type="InterPro" id="IPR009014">
    <property type="entry name" value="Transketo_C/PFOR_II"/>
</dbReference>
<evidence type="ECO:0000313" key="3">
    <source>
        <dbReference type="EMBL" id="GCC46214.1"/>
    </source>
</evidence>
<keyword evidence="2" id="KW-0786">Thiamine pyrophosphate</keyword>